<dbReference type="InterPro" id="IPR002711">
    <property type="entry name" value="HNH"/>
</dbReference>
<sequence>MPYQPLRRCTFPGCRHRVASGRCDEHRQKDDQRGTAAQRGYDHRWRVYRAQFLGANPLCVICLREGRFTPATVVDHITPVNGQRDPLFWKATNHQGLCRDCHSWKTRTIDKRGYGAKS</sequence>
<evidence type="ECO:0000256" key="2">
    <source>
        <dbReference type="ARBA" id="ARBA00022801"/>
    </source>
</evidence>
<dbReference type="EMBL" id="DAAXVN010000004">
    <property type="protein sequence ID" value="HAG2746873.1"/>
    <property type="molecule type" value="Genomic_DNA"/>
</dbReference>
<dbReference type="AlphaFoldDB" id="A0A760ZM27"/>
<dbReference type="Pfam" id="PF01844">
    <property type="entry name" value="HNH"/>
    <property type="match status" value="1"/>
</dbReference>
<evidence type="ECO:0000256" key="4">
    <source>
        <dbReference type="ARBA" id="ARBA00040194"/>
    </source>
</evidence>
<protein>
    <recommendedName>
        <fullName evidence="4">Putative HNH nuclease YajD</fullName>
    </recommendedName>
</protein>
<organism evidence="6">
    <name type="scientific">Salmonella enterica</name>
    <name type="common">Salmonella choleraesuis</name>
    <dbReference type="NCBI Taxonomy" id="28901"/>
    <lineage>
        <taxon>Bacteria</taxon>
        <taxon>Pseudomonadati</taxon>
        <taxon>Pseudomonadota</taxon>
        <taxon>Gammaproteobacteria</taxon>
        <taxon>Enterobacterales</taxon>
        <taxon>Enterobacteriaceae</taxon>
        <taxon>Salmonella</taxon>
    </lineage>
</organism>
<dbReference type="PANTHER" id="PTHR41286:SF1">
    <property type="entry name" value="HNH NUCLEASE YAJD-RELATED"/>
    <property type="match status" value="1"/>
</dbReference>
<name>A0A760ZM27_SALER</name>
<evidence type="ECO:0000256" key="1">
    <source>
        <dbReference type="ARBA" id="ARBA00022722"/>
    </source>
</evidence>
<keyword evidence="1" id="KW-0540">Nuclease</keyword>
<gene>
    <name evidence="6" type="ORF">G8Y41_001643</name>
</gene>
<dbReference type="GO" id="GO:0008270">
    <property type="term" value="F:zinc ion binding"/>
    <property type="evidence" value="ECO:0007669"/>
    <property type="project" value="InterPro"/>
</dbReference>
<dbReference type="SMART" id="SM00507">
    <property type="entry name" value="HNHc"/>
    <property type="match status" value="1"/>
</dbReference>
<feature type="domain" description="HNH nuclease" evidence="5">
    <location>
        <begin position="46"/>
        <end position="103"/>
    </location>
</feature>
<evidence type="ECO:0000313" key="6">
    <source>
        <dbReference type="EMBL" id="HAG2746873.1"/>
    </source>
</evidence>
<dbReference type="GO" id="GO:0005829">
    <property type="term" value="C:cytosol"/>
    <property type="evidence" value="ECO:0007669"/>
    <property type="project" value="TreeGrafter"/>
</dbReference>
<keyword evidence="2" id="KW-0378">Hydrolase</keyword>
<keyword evidence="6" id="KW-0255">Endonuclease</keyword>
<dbReference type="GO" id="GO:0016787">
    <property type="term" value="F:hydrolase activity"/>
    <property type="evidence" value="ECO:0007669"/>
    <property type="project" value="UniProtKB-KW"/>
</dbReference>
<evidence type="ECO:0000259" key="5">
    <source>
        <dbReference type="SMART" id="SM00507"/>
    </source>
</evidence>
<dbReference type="Gene3D" id="1.10.30.50">
    <property type="match status" value="1"/>
</dbReference>
<dbReference type="InterPro" id="IPR003615">
    <property type="entry name" value="HNH_nuc"/>
</dbReference>
<dbReference type="CDD" id="cd00085">
    <property type="entry name" value="HNHc"/>
    <property type="match status" value="1"/>
</dbReference>
<accession>A0A760ZM27</accession>
<comment type="similarity">
    <text evidence="3">Belongs to the HNH nuclease family.</text>
</comment>
<dbReference type="GO" id="GO:0004519">
    <property type="term" value="F:endonuclease activity"/>
    <property type="evidence" value="ECO:0007669"/>
    <property type="project" value="UniProtKB-KW"/>
</dbReference>
<reference evidence="6" key="1">
    <citation type="journal article" date="2018" name="Genome Biol.">
        <title>SKESA: strategic k-mer extension for scrupulous assemblies.</title>
        <authorList>
            <person name="Souvorov A."/>
            <person name="Agarwala R."/>
            <person name="Lipman D.J."/>
        </authorList>
    </citation>
    <scope>NUCLEOTIDE SEQUENCE</scope>
    <source>
        <strain evidence="6">MA.RK_08:MF0016603R</strain>
    </source>
</reference>
<evidence type="ECO:0000256" key="3">
    <source>
        <dbReference type="ARBA" id="ARBA00038412"/>
    </source>
</evidence>
<comment type="caution">
    <text evidence="6">The sequence shown here is derived from an EMBL/GenBank/DDBJ whole genome shotgun (WGS) entry which is preliminary data.</text>
</comment>
<reference evidence="6" key="2">
    <citation type="submission" date="2020-02" db="EMBL/GenBank/DDBJ databases">
        <authorList>
            <consortium name="NCBI Pathogen Detection Project"/>
        </authorList>
    </citation>
    <scope>NUCLEOTIDE SEQUENCE</scope>
    <source>
        <strain evidence="6">MA.RK_08:MF0016603R</strain>
    </source>
</reference>
<proteinExistence type="inferred from homology"/>
<dbReference type="PANTHER" id="PTHR41286">
    <property type="entry name" value="HNH NUCLEASE YAJD-RELATED"/>
    <property type="match status" value="1"/>
</dbReference>
<dbReference type="GO" id="GO:0003676">
    <property type="term" value="F:nucleic acid binding"/>
    <property type="evidence" value="ECO:0007669"/>
    <property type="project" value="InterPro"/>
</dbReference>